<comment type="caution">
    <text evidence="1">The sequence shown here is derived from an EMBL/GenBank/DDBJ whole genome shotgun (WGS) entry which is preliminary data.</text>
</comment>
<proteinExistence type="predicted"/>
<gene>
    <name evidence="1" type="ORF">T4A_7631</name>
    <name evidence="2" type="ORF">T4D_16791</name>
</gene>
<evidence type="ECO:0000313" key="3">
    <source>
        <dbReference type="Proteomes" id="UP000054632"/>
    </source>
</evidence>
<evidence type="ECO:0000313" key="4">
    <source>
        <dbReference type="Proteomes" id="UP000054995"/>
    </source>
</evidence>
<dbReference type="EMBL" id="JYDT01000120">
    <property type="protein sequence ID" value="KRY84215.1"/>
    <property type="molecule type" value="Genomic_DNA"/>
</dbReference>
<dbReference type="AlphaFoldDB" id="A0A0V1DVL8"/>
<dbReference type="Proteomes" id="UP000054995">
    <property type="component" value="Unassembled WGS sequence"/>
</dbReference>
<protein>
    <submittedName>
        <fullName evidence="1">Uncharacterized protein</fullName>
    </submittedName>
</protein>
<dbReference type="Proteomes" id="UP000054632">
    <property type="component" value="Unassembled WGS sequence"/>
</dbReference>
<dbReference type="OrthoDB" id="5918285at2759"/>
<sequence length="56" mass="6408">MQYREESGGQSQLTDVPMRRLAEVEVTTLNPRIREVALNRGHQGCFKICIIRNHVG</sequence>
<reference evidence="3 4" key="1">
    <citation type="submission" date="2015-01" db="EMBL/GenBank/DDBJ databases">
        <title>Evolution of Trichinella species and genotypes.</title>
        <authorList>
            <person name="Korhonen P.K."/>
            <person name="Edoardo P."/>
            <person name="Giuseppe L.R."/>
            <person name="Gasser R.B."/>
        </authorList>
    </citation>
    <scope>NUCLEOTIDE SEQUENCE [LARGE SCALE GENOMIC DNA]</scope>
    <source>
        <strain evidence="1">ISS13</strain>
        <strain evidence="2">ISS470</strain>
    </source>
</reference>
<organism evidence="1 3">
    <name type="scientific">Trichinella pseudospiralis</name>
    <name type="common">Parasitic roundworm</name>
    <dbReference type="NCBI Taxonomy" id="6337"/>
    <lineage>
        <taxon>Eukaryota</taxon>
        <taxon>Metazoa</taxon>
        <taxon>Ecdysozoa</taxon>
        <taxon>Nematoda</taxon>
        <taxon>Enoplea</taxon>
        <taxon>Dorylaimia</taxon>
        <taxon>Trichinellida</taxon>
        <taxon>Trichinellidae</taxon>
        <taxon>Trichinella</taxon>
    </lineage>
</organism>
<keyword evidence="4" id="KW-1185">Reference proteome</keyword>
<evidence type="ECO:0000313" key="2">
    <source>
        <dbReference type="EMBL" id="KRY84215.1"/>
    </source>
</evidence>
<dbReference type="EMBL" id="JYDR01000228">
    <property type="protein sequence ID" value="KRY65138.1"/>
    <property type="molecule type" value="Genomic_DNA"/>
</dbReference>
<accession>A0A0V1DVL8</accession>
<name>A0A0V1DVL8_TRIPS</name>
<evidence type="ECO:0000313" key="1">
    <source>
        <dbReference type="EMBL" id="KRY65138.1"/>
    </source>
</evidence>